<dbReference type="OrthoDB" id="3232986at2759"/>
<dbReference type="GeneID" id="64626891"/>
<dbReference type="Pfam" id="PF20722">
    <property type="entry name" value="DUF6830"/>
    <property type="match status" value="1"/>
</dbReference>
<dbReference type="Pfam" id="PF18759">
    <property type="entry name" value="Plavaka"/>
    <property type="match status" value="2"/>
</dbReference>
<evidence type="ECO:0000313" key="2">
    <source>
        <dbReference type="EMBL" id="KAG1816744.1"/>
    </source>
</evidence>
<dbReference type="InterPro" id="IPR041078">
    <property type="entry name" value="Plavaka"/>
</dbReference>
<comment type="caution">
    <text evidence="2">The sequence shown here is derived from an EMBL/GenBank/DDBJ whole genome shotgun (WGS) entry which is preliminary data.</text>
</comment>
<dbReference type="EMBL" id="JABBWG010000015">
    <property type="protein sequence ID" value="KAG1816744.1"/>
    <property type="molecule type" value="Genomic_DNA"/>
</dbReference>
<accession>A0A9P7EBQ0</accession>
<dbReference type="Proteomes" id="UP000807769">
    <property type="component" value="Unassembled WGS sequence"/>
</dbReference>
<proteinExistence type="predicted"/>
<reference evidence="2" key="1">
    <citation type="journal article" date="2020" name="New Phytol.">
        <title>Comparative genomics reveals dynamic genome evolution in host specialist ectomycorrhizal fungi.</title>
        <authorList>
            <person name="Lofgren L.A."/>
            <person name="Nguyen N.H."/>
            <person name="Vilgalys R."/>
            <person name="Ruytinx J."/>
            <person name="Liao H.L."/>
            <person name="Branco S."/>
            <person name="Kuo A."/>
            <person name="LaButti K."/>
            <person name="Lipzen A."/>
            <person name="Andreopoulos W."/>
            <person name="Pangilinan J."/>
            <person name="Riley R."/>
            <person name="Hundley H."/>
            <person name="Na H."/>
            <person name="Barry K."/>
            <person name="Grigoriev I.V."/>
            <person name="Stajich J.E."/>
            <person name="Kennedy P.G."/>
        </authorList>
    </citation>
    <scope>NUCLEOTIDE SEQUENCE</scope>
    <source>
        <strain evidence="2">MN1</strain>
    </source>
</reference>
<gene>
    <name evidence="2" type="ORF">BJ212DRAFT_1299501</name>
</gene>
<sequence>MDVDHALNIPDVDLELDGAGFGDWDGVFQGRSDEGDDQVHEEVTLTDSDFINWHPKPPQTYGRGHTFLDSFHSDENNMYHKENDYYPFSGWKDWEVALWLLHLGLSMAKVNSFLSLEMSALPRGAMLLGTILSSDKTNISMMTSDRVAHPLLISLANIHMSTRLKLSSNTFVLTALPVPKFIHKKKSFFCEAQKFCLNGVSDPFFADWILSEPSHFLTPETLHHIHREFYDHDVKWLICAVGDVELDFRFSVLQPVTGFHQFHRGISKLKQVTGCAQRDIQRSIIAVSADAAPSAMITAIRALMDFRYLMQSPWIDDNVLRCISAVLNEFHTNKHTIIAGGFHHSQHNRVIDNWFIPKIELMQSIVPSIRNSGVIMQWTTDTTEHAHITEIKDPTHSSNNNNYNSQICCHLDRADKCCCFNLATSLLENIPGSNQRTTDHGDSDSDDVNFNVDNDDNDDIPAELLATITSPGHSCPITNHFAIAKLLQDREVGTVPVPLCSFSVGHTSFHLAHVPSIRSISVDDTALKFDVPDLQPAIADFLSCEAAHGQDYVHTIGGARRAKPTTSLSFKKLQVWFKFRLQDTDLHDISVVRPAQTLNCSPHSGVWTCGWYDPVIVNNNARCSWPADGLHGHTIGEIRLILCPVGKAGTYWSWKDHFLTYIYRFDIIPQGGSNRELSTQLHILK</sequence>
<dbReference type="RefSeq" id="XP_041193304.1">
    <property type="nucleotide sequence ID" value="XM_041332874.1"/>
</dbReference>
<dbReference type="AlphaFoldDB" id="A0A9P7EBQ0"/>
<evidence type="ECO:0000259" key="1">
    <source>
        <dbReference type="Pfam" id="PF20722"/>
    </source>
</evidence>
<keyword evidence="3" id="KW-1185">Reference proteome</keyword>
<protein>
    <recommendedName>
        <fullName evidence="1">DUF6830 domain-containing protein</fullName>
    </recommendedName>
</protein>
<feature type="domain" description="DUF6830" evidence="1">
    <location>
        <begin position="479"/>
        <end position="635"/>
    </location>
</feature>
<organism evidence="2 3">
    <name type="scientific">Suillus subaureus</name>
    <dbReference type="NCBI Taxonomy" id="48587"/>
    <lineage>
        <taxon>Eukaryota</taxon>
        <taxon>Fungi</taxon>
        <taxon>Dikarya</taxon>
        <taxon>Basidiomycota</taxon>
        <taxon>Agaricomycotina</taxon>
        <taxon>Agaricomycetes</taxon>
        <taxon>Agaricomycetidae</taxon>
        <taxon>Boletales</taxon>
        <taxon>Suillineae</taxon>
        <taxon>Suillaceae</taxon>
        <taxon>Suillus</taxon>
    </lineage>
</organism>
<name>A0A9P7EBQ0_9AGAM</name>
<evidence type="ECO:0000313" key="3">
    <source>
        <dbReference type="Proteomes" id="UP000807769"/>
    </source>
</evidence>
<dbReference type="InterPro" id="IPR049233">
    <property type="entry name" value="DUF6830"/>
</dbReference>